<keyword evidence="2" id="KW-1185">Reference proteome</keyword>
<reference evidence="1" key="1">
    <citation type="submission" date="2022-09" db="EMBL/GenBank/DDBJ databases">
        <title>Novosphingobium sp. Nov., a polycyclic aromatic hydrocarbon-degrading bacterium isolated form mangrove sediments in HongKong.</title>
        <authorList>
            <person name="Hu Z."/>
        </authorList>
    </citation>
    <scope>NUCLEOTIDE SEQUENCE</scope>
    <source>
        <strain evidence="1">HK4-1</strain>
    </source>
</reference>
<name>A0ABT2I161_9SPHN</name>
<proteinExistence type="predicted"/>
<dbReference type="RefSeq" id="WP_260043704.1">
    <property type="nucleotide sequence ID" value="NZ_JANZXA010000001.1"/>
</dbReference>
<accession>A0ABT2I161</accession>
<protein>
    <submittedName>
        <fullName evidence="1">Uncharacterized protein</fullName>
    </submittedName>
</protein>
<evidence type="ECO:0000313" key="2">
    <source>
        <dbReference type="Proteomes" id="UP001165583"/>
    </source>
</evidence>
<dbReference type="EMBL" id="JANZXA010000001">
    <property type="protein sequence ID" value="MCT2398529.1"/>
    <property type="molecule type" value="Genomic_DNA"/>
</dbReference>
<sequence length="207" mass="23478">MTTSREDLHPCPIGGVTWWLRTPTVFDPARMRRVLTRQGVRRPTLTEMRVASLAGIAAIAEAVGDTAEGERQSALLEEWYEIIVPIDEDDVDDPDPVSRSAELERRRAEQLDRQRALMADVIAIEANLERHHPPYRELVADRQYWDEVSQIEVVRMLLLRKDDELLARDPDGMLTQATYASIPEGHRGLLAKFAMALLAPDKATEKN</sequence>
<organism evidence="1 2">
    <name type="scientific">Novosphingobium mangrovi</name>
    <name type="common">ex Huang et al. 2023</name>
    <dbReference type="NCBI Taxonomy" id="2976432"/>
    <lineage>
        <taxon>Bacteria</taxon>
        <taxon>Pseudomonadati</taxon>
        <taxon>Pseudomonadota</taxon>
        <taxon>Alphaproteobacteria</taxon>
        <taxon>Sphingomonadales</taxon>
        <taxon>Sphingomonadaceae</taxon>
        <taxon>Novosphingobium</taxon>
    </lineage>
</organism>
<gene>
    <name evidence="1" type="ORF">NZK81_03105</name>
</gene>
<evidence type="ECO:0000313" key="1">
    <source>
        <dbReference type="EMBL" id="MCT2398529.1"/>
    </source>
</evidence>
<comment type="caution">
    <text evidence="1">The sequence shown here is derived from an EMBL/GenBank/DDBJ whole genome shotgun (WGS) entry which is preliminary data.</text>
</comment>
<dbReference type="Proteomes" id="UP001165583">
    <property type="component" value="Unassembled WGS sequence"/>
</dbReference>